<organism evidence="2 3">
    <name type="scientific">Beauveria asiatica</name>
    <dbReference type="NCBI Taxonomy" id="1069075"/>
    <lineage>
        <taxon>Eukaryota</taxon>
        <taxon>Fungi</taxon>
        <taxon>Dikarya</taxon>
        <taxon>Ascomycota</taxon>
        <taxon>Pezizomycotina</taxon>
        <taxon>Sordariomycetes</taxon>
        <taxon>Hypocreomycetidae</taxon>
        <taxon>Hypocreales</taxon>
        <taxon>Cordycipitaceae</taxon>
        <taxon>Beauveria</taxon>
    </lineage>
</organism>
<protein>
    <recommendedName>
        <fullName evidence="4">HNH nuclease domain-containing protein</fullName>
    </recommendedName>
</protein>
<dbReference type="Proteomes" id="UP001397290">
    <property type="component" value="Unassembled WGS sequence"/>
</dbReference>
<evidence type="ECO:0008006" key="4">
    <source>
        <dbReference type="Google" id="ProtNLM"/>
    </source>
</evidence>
<evidence type="ECO:0000256" key="1">
    <source>
        <dbReference type="SAM" id="MobiDB-lite"/>
    </source>
</evidence>
<dbReference type="EMBL" id="JAAHCF010000136">
    <property type="protein sequence ID" value="KAK8147608.1"/>
    <property type="molecule type" value="Genomic_DNA"/>
</dbReference>
<evidence type="ECO:0000313" key="2">
    <source>
        <dbReference type="EMBL" id="KAK8147608.1"/>
    </source>
</evidence>
<feature type="compositionally biased region" description="Low complexity" evidence="1">
    <location>
        <begin position="154"/>
        <end position="177"/>
    </location>
</feature>
<accession>A0AAW0RZ33</accession>
<comment type="caution">
    <text evidence="2">The sequence shown here is derived from an EMBL/GenBank/DDBJ whole genome shotgun (WGS) entry which is preliminary data.</text>
</comment>
<reference evidence="2 3" key="1">
    <citation type="submission" date="2020-02" db="EMBL/GenBank/DDBJ databases">
        <title>Comparative genomics of the hypocrealean fungal genus Beauvera.</title>
        <authorList>
            <person name="Showalter D.N."/>
            <person name="Bushley K.E."/>
            <person name="Rehner S.A."/>
        </authorList>
    </citation>
    <scope>NUCLEOTIDE SEQUENCE [LARGE SCALE GENOMIC DNA]</scope>
    <source>
        <strain evidence="2 3">ARSEF4384</strain>
    </source>
</reference>
<feature type="region of interest" description="Disordered" evidence="1">
    <location>
        <begin position="139"/>
        <end position="194"/>
    </location>
</feature>
<proteinExistence type="predicted"/>
<sequence length="427" mass="47990">MTAPLDPDFPETVAQLTTPHGPNVLSNLGDRLGASASTWDGRELEAFRALKHAAEWQKRFLWPLRDDHERSCPICHPSMASSQQVDLDMIEHLRKPVSRLRTASESSLCGLSDGRFLLELARLIRSDALDPRRKYFTRESTGDRQAAHYPGFVPSSSIPIPESSSPARPSSSEYSGSHASVPLDEDQNDSRSRKAESLVRSLSAELFRLALYQVLKQCHPKEEYCCRPESHVSTAFIAGKTIVGADDGGLCKKRLQSSSWTTIHPSLMAGESKPASQKLFYDDRAEKYFPVLSIKAMAQVFGEAVTTWKQYNNTVLFRDGVYSYICNGTFIRFFHFDFGSHYAEYLDALTENTQRDLARNHPEGTCVRVSSTKWLDLEKREDLVLSICHILTRVRLRDQEAGVELESTPERMEMSSISSESDGSIET</sequence>
<gene>
    <name evidence="2" type="ORF">G3M48_001316</name>
</gene>
<evidence type="ECO:0000313" key="3">
    <source>
        <dbReference type="Proteomes" id="UP001397290"/>
    </source>
</evidence>
<name>A0AAW0RZ33_9HYPO</name>
<dbReference type="AlphaFoldDB" id="A0AAW0RZ33"/>
<feature type="region of interest" description="Disordered" evidence="1">
    <location>
        <begin position="404"/>
        <end position="427"/>
    </location>
</feature>
<feature type="compositionally biased region" description="Low complexity" evidence="1">
    <location>
        <begin position="414"/>
        <end position="427"/>
    </location>
</feature>
<keyword evidence="3" id="KW-1185">Reference proteome</keyword>